<name>A0A9D2QIP1_9FIRM</name>
<evidence type="ECO:0000313" key="2">
    <source>
        <dbReference type="EMBL" id="HJC86839.1"/>
    </source>
</evidence>
<protein>
    <submittedName>
        <fullName evidence="2">Right-handed parallel beta-helix repeat-containing protein</fullName>
    </submittedName>
</protein>
<dbReference type="SMART" id="SM00710">
    <property type="entry name" value="PbH1"/>
    <property type="match status" value="4"/>
</dbReference>
<dbReference type="InterPro" id="IPR011050">
    <property type="entry name" value="Pectin_lyase_fold/virulence"/>
</dbReference>
<dbReference type="InterPro" id="IPR006626">
    <property type="entry name" value="PbH1"/>
</dbReference>
<evidence type="ECO:0000313" key="3">
    <source>
        <dbReference type="Proteomes" id="UP000823922"/>
    </source>
</evidence>
<dbReference type="AlphaFoldDB" id="A0A9D2QIP1"/>
<reference evidence="2" key="2">
    <citation type="submission" date="2021-04" db="EMBL/GenBank/DDBJ databases">
        <authorList>
            <person name="Gilroy R."/>
        </authorList>
    </citation>
    <scope>NUCLEOTIDE SEQUENCE</scope>
    <source>
        <strain evidence="2">ChiBcec1-1630</strain>
    </source>
</reference>
<organism evidence="2 3">
    <name type="scientific">Candidatus Eisenbergiella intestinigallinarum</name>
    <dbReference type="NCBI Taxonomy" id="2838549"/>
    <lineage>
        <taxon>Bacteria</taxon>
        <taxon>Bacillati</taxon>
        <taxon>Bacillota</taxon>
        <taxon>Clostridia</taxon>
        <taxon>Lachnospirales</taxon>
        <taxon>Lachnospiraceae</taxon>
        <taxon>Eisenbergiella</taxon>
    </lineage>
</organism>
<comment type="caution">
    <text evidence="2">The sequence shown here is derived from an EMBL/GenBank/DDBJ whole genome shotgun (WGS) entry which is preliminary data.</text>
</comment>
<proteinExistence type="predicted"/>
<feature type="region of interest" description="Disordered" evidence="1">
    <location>
        <begin position="1"/>
        <end position="20"/>
    </location>
</feature>
<dbReference type="Gene3D" id="2.160.20.10">
    <property type="entry name" value="Single-stranded right-handed beta-helix, Pectin lyase-like"/>
    <property type="match status" value="1"/>
</dbReference>
<dbReference type="InterPro" id="IPR012334">
    <property type="entry name" value="Pectin_lyas_fold"/>
</dbReference>
<accession>A0A9D2QIP1</accession>
<reference evidence="2" key="1">
    <citation type="journal article" date="2021" name="PeerJ">
        <title>Extensive microbial diversity within the chicken gut microbiome revealed by metagenomics and culture.</title>
        <authorList>
            <person name="Gilroy R."/>
            <person name="Ravi A."/>
            <person name="Getino M."/>
            <person name="Pursley I."/>
            <person name="Horton D.L."/>
            <person name="Alikhan N.F."/>
            <person name="Baker D."/>
            <person name="Gharbi K."/>
            <person name="Hall N."/>
            <person name="Watson M."/>
            <person name="Adriaenssens E.M."/>
            <person name="Foster-Nyarko E."/>
            <person name="Jarju S."/>
            <person name="Secka A."/>
            <person name="Antonio M."/>
            <person name="Oren A."/>
            <person name="Chaudhuri R.R."/>
            <person name="La Ragione R."/>
            <person name="Hildebrand F."/>
            <person name="Pallen M.J."/>
        </authorList>
    </citation>
    <scope>NUCLEOTIDE SEQUENCE</scope>
    <source>
        <strain evidence="2">ChiBcec1-1630</strain>
    </source>
</reference>
<sequence length="475" mass="52909">MNAERTFYIDNENGDDTRTGLSPEAAWKTLERANRQEFQPGDALRLKRGGSWHGMLCPKGSGSRECPITVDAYGEAEGTDKEAAPVIHGDGAYAAVYLEGVSFWQVRNIAVTNRSEERGVRQGICICGKPEGITQGIVIENCEIFDVQGENRRNRNVYESMYWNSGIYVTMPGRSSRKNHLHDIIISGNYVHDVLTSGIRVNQQEDFINDIHHTHVVVRRNRIERTGSDGIIVANCISPLIDGNVCLDAGALGSLEDTRLIAGVWVCAVSDALIQRNEVGRTRLFENDGTAFDTDWGTAGTTIFQYNYTHGNKGGFWLDCTGINRNRECEGTILRYNISVDDERCLIQDDYGIRSELYGNLFLHTGETGPMICCHQAGMSHLFYRNIFAFRSQPALGWQSSAFRENWYGELTDLPEDPGAMSGSPIEADEQITGQTDSPILRLAQRLQESEEYRRQVWDQLAKAAGTAADAVTTD</sequence>
<dbReference type="SUPFAM" id="SSF51126">
    <property type="entry name" value="Pectin lyase-like"/>
    <property type="match status" value="1"/>
</dbReference>
<gene>
    <name evidence="2" type="ORF">H9926_02355</name>
</gene>
<dbReference type="Proteomes" id="UP000823922">
    <property type="component" value="Unassembled WGS sequence"/>
</dbReference>
<evidence type="ECO:0000256" key="1">
    <source>
        <dbReference type="SAM" id="MobiDB-lite"/>
    </source>
</evidence>
<dbReference type="EMBL" id="DWVS01000051">
    <property type="protein sequence ID" value="HJC86839.1"/>
    <property type="molecule type" value="Genomic_DNA"/>
</dbReference>